<dbReference type="EnsemblPlants" id="MELO3C007266.2.1">
    <property type="protein sequence ID" value="MELO3C007266.2.1"/>
    <property type="gene ID" value="MELO3C007266.2"/>
</dbReference>
<reference evidence="2" key="1">
    <citation type="submission" date="2023-03" db="UniProtKB">
        <authorList>
            <consortium name="EnsemblPlants"/>
        </authorList>
    </citation>
    <scope>IDENTIFICATION</scope>
</reference>
<sequence length="63" mass="7403">MAEEMERGGGYLRDRRTVKWWKRAWKKKLAPWRKTTTAVQHKTKSSNVIGNGKKKINKQSGLF</sequence>
<dbReference type="Gramene" id="MELO3C007266.2.1">
    <property type="protein sequence ID" value="MELO3C007266.2.1"/>
    <property type="gene ID" value="MELO3C007266.2"/>
</dbReference>
<organism evidence="2">
    <name type="scientific">Cucumis melo</name>
    <name type="common">Muskmelon</name>
    <dbReference type="NCBI Taxonomy" id="3656"/>
    <lineage>
        <taxon>Eukaryota</taxon>
        <taxon>Viridiplantae</taxon>
        <taxon>Streptophyta</taxon>
        <taxon>Embryophyta</taxon>
        <taxon>Tracheophyta</taxon>
        <taxon>Spermatophyta</taxon>
        <taxon>Magnoliopsida</taxon>
        <taxon>eudicotyledons</taxon>
        <taxon>Gunneridae</taxon>
        <taxon>Pentapetalae</taxon>
        <taxon>rosids</taxon>
        <taxon>fabids</taxon>
        <taxon>Cucurbitales</taxon>
        <taxon>Cucurbitaceae</taxon>
        <taxon>Benincaseae</taxon>
        <taxon>Cucumis</taxon>
    </lineage>
</organism>
<evidence type="ECO:0000313" key="2">
    <source>
        <dbReference type="EnsemblPlants" id="MELO3C007266.2.1"/>
    </source>
</evidence>
<name>A0A9I9CR41_CUCME</name>
<evidence type="ECO:0000256" key="1">
    <source>
        <dbReference type="SAM" id="MobiDB-lite"/>
    </source>
</evidence>
<accession>A0A9I9CR41</accession>
<protein>
    <submittedName>
        <fullName evidence="2">Uncharacterized protein</fullName>
    </submittedName>
</protein>
<proteinExistence type="predicted"/>
<dbReference type="AlphaFoldDB" id="A0A9I9CR41"/>
<feature type="region of interest" description="Disordered" evidence="1">
    <location>
        <begin position="35"/>
        <end position="63"/>
    </location>
</feature>
<feature type="compositionally biased region" description="Polar residues" evidence="1">
    <location>
        <begin position="35"/>
        <end position="48"/>
    </location>
</feature>